<proteinExistence type="predicted"/>
<dbReference type="eggNOG" id="COG1064">
    <property type="taxonomic scope" value="Bacteria"/>
</dbReference>
<evidence type="ECO:0000313" key="5">
    <source>
        <dbReference type="Proteomes" id="UP000010799"/>
    </source>
</evidence>
<accession>L0EXD8</accession>
<organism evidence="4 5">
    <name type="scientific">Liberibacter crescens (strain BT-1)</name>
    <dbReference type="NCBI Taxonomy" id="1215343"/>
    <lineage>
        <taxon>Bacteria</taxon>
        <taxon>Pseudomonadati</taxon>
        <taxon>Pseudomonadota</taxon>
        <taxon>Alphaproteobacteria</taxon>
        <taxon>Hyphomicrobiales</taxon>
        <taxon>Rhizobiaceae</taxon>
        <taxon>Liberibacter</taxon>
    </lineage>
</organism>
<dbReference type="InterPro" id="IPR047109">
    <property type="entry name" value="CAD-like"/>
</dbReference>
<keyword evidence="5" id="KW-1185">Reference proteome</keyword>
<dbReference type="HOGENOM" id="CLU_2753018_0_0_5"/>
<keyword evidence="3 4" id="KW-0560">Oxidoreductase</keyword>
<dbReference type="SMR" id="L0EXD8"/>
<evidence type="ECO:0000256" key="1">
    <source>
        <dbReference type="ARBA" id="ARBA00022723"/>
    </source>
</evidence>
<keyword evidence="2" id="KW-0862">Zinc</keyword>
<dbReference type="PANTHER" id="PTHR42683">
    <property type="entry name" value="ALDEHYDE REDUCTASE"/>
    <property type="match status" value="1"/>
</dbReference>
<dbReference type="SUPFAM" id="SSF51735">
    <property type="entry name" value="NAD(P)-binding Rossmann-fold domains"/>
    <property type="match status" value="1"/>
</dbReference>
<dbReference type="AlphaFoldDB" id="L0EXD8"/>
<dbReference type="Gene3D" id="3.40.50.720">
    <property type="entry name" value="NAD(P)-binding Rossmann-like Domain"/>
    <property type="match status" value="1"/>
</dbReference>
<dbReference type="RefSeq" id="WP_015273758.1">
    <property type="nucleotide sequence ID" value="NC_019907.1"/>
</dbReference>
<name>L0EXD8_LIBCB</name>
<gene>
    <name evidence="4" type="ordered locus">B488_13410</name>
</gene>
<dbReference type="GO" id="GO:0004022">
    <property type="term" value="F:alcohol dehydrogenase (NAD+) activity"/>
    <property type="evidence" value="ECO:0007669"/>
    <property type="project" value="UniProtKB-EC"/>
</dbReference>
<evidence type="ECO:0000256" key="3">
    <source>
        <dbReference type="ARBA" id="ARBA00023002"/>
    </source>
</evidence>
<dbReference type="EMBL" id="CP003789">
    <property type="protein sequence ID" value="AGA65333.1"/>
    <property type="molecule type" value="Genomic_DNA"/>
</dbReference>
<dbReference type="EC" id="1.1.1.1" evidence="4"/>
<evidence type="ECO:0000256" key="2">
    <source>
        <dbReference type="ARBA" id="ARBA00022833"/>
    </source>
</evidence>
<sequence length="70" mass="7528">MAVHAGSFDFILNTIPVAHDADSYMKLLKRDGTMVILGAIEAMKAVNGMTMILLRRSLVGLLIGGIPETQ</sequence>
<dbReference type="GO" id="GO:0046872">
    <property type="term" value="F:metal ion binding"/>
    <property type="evidence" value="ECO:0007669"/>
    <property type="project" value="UniProtKB-KW"/>
</dbReference>
<dbReference type="PATRIC" id="fig|1215343.11.peg.1384"/>
<evidence type="ECO:0000313" key="4">
    <source>
        <dbReference type="EMBL" id="AGA65333.1"/>
    </source>
</evidence>
<dbReference type="STRING" id="1215343.B488_13410"/>
<protein>
    <submittedName>
        <fullName evidence="4">Alcohol dehydrogenase</fullName>
        <ecNumber evidence="4">1.1.1.1</ecNumber>
    </submittedName>
</protein>
<dbReference type="Proteomes" id="UP000010799">
    <property type="component" value="Chromosome"/>
</dbReference>
<reference evidence="4 5" key="1">
    <citation type="journal article" date="2012" name="Stand. Genomic Sci.">
        <title>Complete genome sequence of Liberibacter crescens BT-1.</title>
        <authorList>
            <person name="Leonard M.T."/>
            <person name="Fagen J.R."/>
            <person name="Davis-Richardson A.G."/>
            <person name="Davis M.J."/>
            <person name="Triplett E.W."/>
        </authorList>
    </citation>
    <scope>NUCLEOTIDE SEQUENCE [LARGE SCALE GENOMIC DNA]</scope>
    <source>
        <strain evidence="4 5">BT-1</strain>
    </source>
</reference>
<dbReference type="InterPro" id="IPR036291">
    <property type="entry name" value="NAD(P)-bd_dom_sf"/>
</dbReference>
<keyword evidence="1" id="KW-0479">Metal-binding</keyword>
<dbReference type="KEGG" id="lcc:B488_13410"/>